<dbReference type="GO" id="GO:0005615">
    <property type="term" value="C:extracellular space"/>
    <property type="evidence" value="ECO:0007669"/>
    <property type="project" value="TreeGrafter"/>
</dbReference>
<dbReference type="AlphaFoldDB" id="A0A7J5X797"/>
<dbReference type="Pfam" id="PF02191">
    <property type="entry name" value="OLF"/>
    <property type="match status" value="1"/>
</dbReference>
<dbReference type="EMBL" id="JAAKFY010000027">
    <property type="protein sequence ID" value="KAF3832870.1"/>
    <property type="molecule type" value="Genomic_DNA"/>
</dbReference>
<keyword evidence="5" id="KW-0472">Membrane</keyword>
<comment type="subcellular location">
    <subcellularLocation>
        <location evidence="1">Secreted</location>
    </subcellularLocation>
</comment>
<dbReference type="GO" id="GO:0007165">
    <property type="term" value="P:signal transduction"/>
    <property type="evidence" value="ECO:0007669"/>
    <property type="project" value="TreeGrafter"/>
</dbReference>
<dbReference type="OrthoDB" id="8397025at2759"/>
<keyword evidence="4" id="KW-0175">Coiled coil</keyword>
<dbReference type="InterPro" id="IPR003112">
    <property type="entry name" value="Olfac-like_dom"/>
</dbReference>
<comment type="caution">
    <text evidence="3">Lacks conserved residue(s) required for the propagation of feature annotation.</text>
</comment>
<keyword evidence="2" id="KW-0964">Secreted</keyword>
<dbReference type="InterPro" id="IPR050605">
    <property type="entry name" value="Olfactomedin-like_domain"/>
</dbReference>
<keyword evidence="5" id="KW-1133">Transmembrane helix</keyword>
<evidence type="ECO:0000313" key="7">
    <source>
        <dbReference type="EMBL" id="KAF3832870.1"/>
    </source>
</evidence>
<dbReference type="PROSITE" id="PS51132">
    <property type="entry name" value="OLF"/>
    <property type="match status" value="1"/>
</dbReference>
<name>A0A7J5X797_DISMA</name>
<feature type="domain" description="Olfactomedin-like" evidence="6">
    <location>
        <begin position="274"/>
        <end position="518"/>
    </location>
</feature>
<keyword evidence="8" id="KW-1185">Reference proteome</keyword>
<evidence type="ECO:0000256" key="2">
    <source>
        <dbReference type="ARBA" id="ARBA00022525"/>
    </source>
</evidence>
<evidence type="ECO:0000256" key="1">
    <source>
        <dbReference type="ARBA" id="ARBA00004613"/>
    </source>
</evidence>
<organism evidence="7 8">
    <name type="scientific">Dissostichus mawsoni</name>
    <name type="common">Antarctic cod</name>
    <dbReference type="NCBI Taxonomy" id="36200"/>
    <lineage>
        <taxon>Eukaryota</taxon>
        <taxon>Metazoa</taxon>
        <taxon>Chordata</taxon>
        <taxon>Craniata</taxon>
        <taxon>Vertebrata</taxon>
        <taxon>Euteleostomi</taxon>
        <taxon>Actinopterygii</taxon>
        <taxon>Neopterygii</taxon>
        <taxon>Teleostei</taxon>
        <taxon>Neoteleostei</taxon>
        <taxon>Acanthomorphata</taxon>
        <taxon>Eupercaria</taxon>
        <taxon>Perciformes</taxon>
        <taxon>Notothenioidei</taxon>
        <taxon>Nototheniidae</taxon>
        <taxon>Dissostichus</taxon>
    </lineage>
</organism>
<evidence type="ECO:0000256" key="4">
    <source>
        <dbReference type="SAM" id="Coils"/>
    </source>
</evidence>
<gene>
    <name evidence="7" type="ORF">F7725_026535</name>
</gene>
<evidence type="ECO:0000256" key="5">
    <source>
        <dbReference type="SAM" id="Phobius"/>
    </source>
</evidence>
<proteinExistence type="predicted"/>
<reference evidence="7 8" key="1">
    <citation type="submission" date="2020-03" db="EMBL/GenBank/DDBJ databases">
        <title>Dissostichus mawsoni Genome sequencing and assembly.</title>
        <authorList>
            <person name="Park H."/>
        </authorList>
    </citation>
    <scope>NUCLEOTIDE SEQUENCE [LARGE SCALE GENOMIC DNA]</scope>
    <source>
        <strain evidence="7">DM0001</strain>
        <tissue evidence="7">Muscle</tissue>
    </source>
</reference>
<dbReference type="SMART" id="SM00284">
    <property type="entry name" value="OLF"/>
    <property type="match status" value="1"/>
</dbReference>
<comment type="caution">
    <text evidence="7">The sequence shown here is derived from an EMBL/GenBank/DDBJ whole genome shotgun (WGS) entry which is preliminary data.</text>
</comment>
<evidence type="ECO:0000256" key="3">
    <source>
        <dbReference type="PROSITE-ProRule" id="PRU00446"/>
    </source>
</evidence>
<dbReference type="PANTHER" id="PTHR23192:SF85">
    <property type="entry name" value="GLIOMEDIN"/>
    <property type="match status" value="1"/>
</dbReference>
<dbReference type="Proteomes" id="UP000518266">
    <property type="component" value="Unassembled WGS sequence"/>
</dbReference>
<accession>A0A7J5X797</accession>
<evidence type="ECO:0000259" key="6">
    <source>
        <dbReference type="PROSITE" id="PS51132"/>
    </source>
</evidence>
<dbReference type="GO" id="GO:0009986">
    <property type="term" value="C:cell surface"/>
    <property type="evidence" value="ECO:0007669"/>
    <property type="project" value="TreeGrafter"/>
</dbReference>
<dbReference type="PANTHER" id="PTHR23192">
    <property type="entry name" value="OLFACTOMEDIN-RELATED"/>
    <property type="match status" value="1"/>
</dbReference>
<evidence type="ECO:0000313" key="8">
    <source>
        <dbReference type="Proteomes" id="UP000518266"/>
    </source>
</evidence>
<keyword evidence="5" id="KW-0812">Transmembrane</keyword>
<feature type="transmembrane region" description="Helical" evidence="5">
    <location>
        <begin position="85"/>
        <end position="106"/>
    </location>
</feature>
<sequence>MGGYCLKEDTKKRDTGRLLSLQLHLGRKAETERSWSGAEYYKMKKRQQRNDLSALNTLAGDPQKSGGEVVTMWIPTPSMTLPQRLVLYGTCVVALMNSVGLLVLLVQQNQQRALLQQAEVKLTEVEQSSVVEFLQERSEELEKELQQEMQELHQVEGQEVSQEVSQEVGEEAEKKMKNEMKHKHRQSYPKAHLQDDMMMMMTYSMVPVRKENQVKKGSEERPARLERRDNRRMTSLLRVPLALQVLPGPQDLLALRGLQEQGTTEPTFRLLIPWCLIKSLINPRNVSKMESTFGAYMRDTAQLNDERIWVAEHFSGRVIKEYKSIASFQNSTSEIVDVKKFYQGCGHTVHNGSFYYHIAGTSSIARFDFHTKRLHTLTIENALYHNLAYLLHNSKTYFKLAAEENGLWLIFASSVDESITVAQLDPKTFSVTSYINTTYPRTKAGNAFIACGVLYVTDTKDARVTFAFDLLKGKPVNVTFDLRSPGGVLAMLSYSPKDRHLYVWDQGYVRLYVVHFVSDEEDPHLQGAICSTGEDAVTGARFHLHDTGTDVAEDGLLGMFGAKECMRPLPDNFHTWRQRQQRRKQLLRFFPGSLSFL</sequence>
<protein>
    <recommendedName>
        <fullName evidence="6">Olfactomedin-like domain-containing protein</fullName>
    </recommendedName>
</protein>
<feature type="coiled-coil region" evidence="4">
    <location>
        <begin position="108"/>
        <end position="158"/>
    </location>
</feature>
<dbReference type="SUPFAM" id="SSF63829">
    <property type="entry name" value="Calcium-dependent phosphotriesterase"/>
    <property type="match status" value="1"/>
</dbReference>